<reference evidence="2" key="1">
    <citation type="journal article" date="2024" name="Front. Bioeng. Biotechnol.">
        <title>Genome-scale model development and genomic sequencing of the oleaginous clade Lipomyces.</title>
        <authorList>
            <person name="Czajka J.J."/>
            <person name="Han Y."/>
            <person name="Kim J."/>
            <person name="Mondo S.J."/>
            <person name="Hofstad B.A."/>
            <person name="Robles A."/>
            <person name="Haridas S."/>
            <person name="Riley R."/>
            <person name="LaButti K."/>
            <person name="Pangilinan J."/>
            <person name="Andreopoulos W."/>
            <person name="Lipzen A."/>
            <person name="Yan J."/>
            <person name="Wang M."/>
            <person name="Ng V."/>
            <person name="Grigoriev I.V."/>
            <person name="Spatafora J.W."/>
            <person name="Magnuson J.K."/>
            <person name="Baker S.E."/>
            <person name="Pomraning K.R."/>
        </authorList>
    </citation>
    <scope>NUCLEOTIDE SEQUENCE [LARGE SCALE GENOMIC DNA]</scope>
    <source>
        <strain evidence="2">CBS 10300</strain>
    </source>
</reference>
<gene>
    <name evidence="1" type="ORF">V1517DRAFT_198191</name>
</gene>
<evidence type="ECO:0000313" key="1">
    <source>
        <dbReference type="EMBL" id="KAK9320737.1"/>
    </source>
</evidence>
<evidence type="ECO:0000313" key="2">
    <source>
        <dbReference type="Proteomes" id="UP001489719"/>
    </source>
</evidence>
<organism evidence="1 2">
    <name type="scientific">Lipomyces orientalis</name>
    <dbReference type="NCBI Taxonomy" id="1233043"/>
    <lineage>
        <taxon>Eukaryota</taxon>
        <taxon>Fungi</taxon>
        <taxon>Dikarya</taxon>
        <taxon>Ascomycota</taxon>
        <taxon>Saccharomycotina</taxon>
        <taxon>Lipomycetes</taxon>
        <taxon>Lipomycetales</taxon>
        <taxon>Lipomycetaceae</taxon>
        <taxon>Lipomyces</taxon>
    </lineage>
</organism>
<dbReference type="EMBL" id="MU970118">
    <property type="protein sequence ID" value="KAK9320737.1"/>
    <property type="molecule type" value="Genomic_DNA"/>
</dbReference>
<comment type="caution">
    <text evidence="1">The sequence shown here is derived from an EMBL/GenBank/DDBJ whole genome shotgun (WGS) entry which is preliminary data.</text>
</comment>
<accession>A0ACC3TIP1</accession>
<keyword evidence="2" id="KW-1185">Reference proteome</keyword>
<name>A0ACC3TIP1_9ASCO</name>
<proteinExistence type="predicted"/>
<sequence length="525" mass="55972">MQDESTSIADTLAGVTISDPLSPQKLPASTNASSSPPVPSQAATAPPALNPLSTIHSARGIFPPTTTQVPPDVQERIRAFQLARQNKSSPVQSPGTPPSVSPITSNSPIGGFSLNLGDAPGKCGPVRPPPKLSLSQRRGMTLNRGAGKSSPSPISGGESPVSISAKGPAGGQMRLNAKSTSLFSSYSQYIDVSTGSLKFAGKASLDAHGVNFANGTSFKISLDELEVLEELGRGNYGTVTKVLHKPTNIVMAMKEIRLELDDAKFRQIIMELDVLHKCASSYIVDFYGAFFVEGAVYICMEYMDGGSLDKLYGGGVDEPILAKITESVVRGLKVLKDDHNIIHRDVKPTNILASTKGTVKLCDFGVSGNLVASIARTNIGCQSYMAPERIKSANPADAITYTVQSDIWSLGLTLLEIANGSYPYPPETYGNVFSQLSAIVDGEPPTLPEPRFSHEAVGFIKQCLNKDALLRPTYAKLLAHPWLVKYRAIDVDLSDWVEGALERRNQGVTEVKKPALHAGGAMGPR</sequence>
<dbReference type="Proteomes" id="UP001489719">
    <property type="component" value="Unassembled WGS sequence"/>
</dbReference>
<protein>
    <submittedName>
        <fullName evidence="1">Kinase-like domain-containing protein</fullName>
    </submittedName>
</protein>